<dbReference type="GO" id="GO:0005576">
    <property type="term" value="C:extracellular region"/>
    <property type="evidence" value="ECO:0007669"/>
    <property type="project" value="InterPro"/>
</dbReference>
<keyword evidence="4" id="KW-0732">Signal</keyword>
<dbReference type="GO" id="GO:0030248">
    <property type="term" value="F:cellulose binding"/>
    <property type="evidence" value="ECO:0007669"/>
    <property type="project" value="InterPro"/>
</dbReference>
<dbReference type="FunFam" id="3.20.20.80:FF:000124">
    <property type="entry name" value="Exported cellulase"/>
    <property type="match status" value="1"/>
</dbReference>
<dbReference type="InterPro" id="IPR000254">
    <property type="entry name" value="CBD"/>
</dbReference>
<protein>
    <recommendedName>
        <fullName evidence="12">Endoglucanase EG-II</fullName>
        <ecNumber evidence="3">3.2.1.4</ecNumber>
    </recommendedName>
</protein>
<dbReference type="InterPro" id="IPR017853">
    <property type="entry name" value="GH"/>
</dbReference>
<dbReference type="SUPFAM" id="SSF57180">
    <property type="entry name" value="Cellulose-binding domain"/>
    <property type="match status" value="1"/>
</dbReference>
<dbReference type="PANTHER" id="PTHR34142">
    <property type="entry name" value="ENDO-BETA-1,4-GLUCANASE A"/>
    <property type="match status" value="1"/>
</dbReference>
<evidence type="ECO:0000256" key="1">
    <source>
        <dbReference type="ARBA" id="ARBA00000966"/>
    </source>
</evidence>
<evidence type="ECO:0000256" key="8">
    <source>
        <dbReference type="ARBA" id="ARBA00023283"/>
    </source>
</evidence>
<gene>
    <name evidence="15" type="ORF">P154DRAFT_620746</name>
</gene>
<evidence type="ECO:0000256" key="11">
    <source>
        <dbReference type="ARBA" id="ARBA00059691"/>
    </source>
</evidence>
<dbReference type="SMART" id="SM00236">
    <property type="entry name" value="fCBD"/>
    <property type="match status" value="1"/>
</dbReference>
<evidence type="ECO:0000259" key="14">
    <source>
        <dbReference type="PROSITE" id="PS51164"/>
    </source>
</evidence>
<keyword evidence="5 13" id="KW-0378">Hydrolase</keyword>
<proteinExistence type="inferred from homology"/>
<dbReference type="EMBL" id="ML977593">
    <property type="protein sequence ID" value="KAF1999818.1"/>
    <property type="molecule type" value="Genomic_DNA"/>
</dbReference>
<dbReference type="PROSITE" id="PS00562">
    <property type="entry name" value="CBM1_1"/>
    <property type="match status" value="1"/>
</dbReference>
<feature type="domain" description="CBM1" evidence="14">
    <location>
        <begin position="11"/>
        <end position="47"/>
    </location>
</feature>
<evidence type="ECO:0000256" key="9">
    <source>
        <dbReference type="ARBA" id="ARBA00023295"/>
    </source>
</evidence>
<evidence type="ECO:0000256" key="3">
    <source>
        <dbReference type="ARBA" id="ARBA00012601"/>
    </source>
</evidence>
<dbReference type="Pfam" id="PF00734">
    <property type="entry name" value="CBM_1"/>
    <property type="match status" value="1"/>
</dbReference>
<dbReference type="PROSITE" id="PS00659">
    <property type="entry name" value="GLYCOSYL_HYDROL_F5"/>
    <property type="match status" value="1"/>
</dbReference>
<sequence>MAGKIMAVPVTVQTAYGQCGGNGWTGVTTCVSGYYCTSWNDWYSQCVPGAALSVSSAAAVFKPTTSVVKTSTAVKASAAVKTSTATIKTPATGIKATSTTAAAKTSSAVAVVNASSTKAAVTSTASASSSGKVKYGGINIAGFDFGCGTDGTCNTGGIVNPGTTGVNQIKHFITDDGLNAFRLPVGWQYLVNNNLGGTLDATNWNNYDALVQGCLSSGAALCIVDIHNYARWNGAIIGQGGPTNAQFSSLWTQIATKYGSNTKIAFGLMNEPHDVDIATWATTVQAVVTAVRAIAPDNIILLPGNNYAAAGAFISNGSGAALLKVTNPDGSTTNLIFDVHAYLDSDNSGTHTSCATNNIDNAFAPLATWLRSNNRQAFLSETGGGPNDSSCITRLCEELAFLNTNSDVFAGFTGWAAGMFDTSYTLSMTPNGSGSSYTDQPLVKQCVVANFA</sequence>
<name>A0A6A5WFI5_9PLEO</name>
<dbReference type="OrthoDB" id="5823761at2759"/>
<evidence type="ECO:0000256" key="5">
    <source>
        <dbReference type="ARBA" id="ARBA00022801"/>
    </source>
</evidence>
<evidence type="ECO:0000313" key="16">
    <source>
        <dbReference type="Proteomes" id="UP000799779"/>
    </source>
</evidence>
<dbReference type="GO" id="GO:0030245">
    <property type="term" value="P:cellulose catabolic process"/>
    <property type="evidence" value="ECO:0007669"/>
    <property type="project" value="UniProtKB-KW"/>
</dbReference>
<dbReference type="InterPro" id="IPR001547">
    <property type="entry name" value="Glyco_hydro_5"/>
</dbReference>
<accession>A0A6A5WFI5</accession>
<dbReference type="EC" id="3.2.1.4" evidence="3"/>
<evidence type="ECO:0000256" key="13">
    <source>
        <dbReference type="RuleBase" id="RU361153"/>
    </source>
</evidence>
<evidence type="ECO:0000256" key="4">
    <source>
        <dbReference type="ARBA" id="ARBA00022729"/>
    </source>
</evidence>
<evidence type="ECO:0000256" key="6">
    <source>
        <dbReference type="ARBA" id="ARBA00023001"/>
    </source>
</evidence>
<dbReference type="AlphaFoldDB" id="A0A6A5WFI5"/>
<evidence type="ECO:0000256" key="10">
    <source>
        <dbReference type="ARBA" id="ARBA00023326"/>
    </source>
</evidence>
<organism evidence="15 16">
    <name type="scientific">Amniculicola lignicola CBS 123094</name>
    <dbReference type="NCBI Taxonomy" id="1392246"/>
    <lineage>
        <taxon>Eukaryota</taxon>
        <taxon>Fungi</taxon>
        <taxon>Dikarya</taxon>
        <taxon>Ascomycota</taxon>
        <taxon>Pezizomycotina</taxon>
        <taxon>Dothideomycetes</taxon>
        <taxon>Pleosporomycetidae</taxon>
        <taxon>Pleosporales</taxon>
        <taxon>Amniculicolaceae</taxon>
        <taxon>Amniculicola</taxon>
    </lineage>
</organism>
<keyword evidence="6" id="KW-0136">Cellulose degradation</keyword>
<dbReference type="Pfam" id="PF00150">
    <property type="entry name" value="Cellulase"/>
    <property type="match status" value="1"/>
</dbReference>
<reference evidence="15" key="1">
    <citation type="journal article" date="2020" name="Stud. Mycol.">
        <title>101 Dothideomycetes genomes: a test case for predicting lifestyles and emergence of pathogens.</title>
        <authorList>
            <person name="Haridas S."/>
            <person name="Albert R."/>
            <person name="Binder M."/>
            <person name="Bloem J."/>
            <person name="Labutti K."/>
            <person name="Salamov A."/>
            <person name="Andreopoulos B."/>
            <person name="Baker S."/>
            <person name="Barry K."/>
            <person name="Bills G."/>
            <person name="Bluhm B."/>
            <person name="Cannon C."/>
            <person name="Castanera R."/>
            <person name="Culley D."/>
            <person name="Daum C."/>
            <person name="Ezra D."/>
            <person name="Gonzalez J."/>
            <person name="Henrissat B."/>
            <person name="Kuo A."/>
            <person name="Liang C."/>
            <person name="Lipzen A."/>
            <person name="Lutzoni F."/>
            <person name="Magnuson J."/>
            <person name="Mondo S."/>
            <person name="Nolan M."/>
            <person name="Ohm R."/>
            <person name="Pangilinan J."/>
            <person name="Park H.-J."/>
            <person name="Ramirez L."/>
            <person name="Alfaro M."/>
            <person name="Sun H."/>
            <person name="Tritt A."/>
            <person name="Yoshinaga Y."/>
            <person name="Zwiers L.-H."/>
            <person name="Turgeon B."/>
            <person name="Goodwin S."/>
            <person name="Spatafora J."/>
            <person name="Crous P."/>
            <person name="Grigoriev I."/>
        </authorList>
    </citation>
    <scope>NUCLEOTIDE SEQUENCE</scope>
    <source>
        <strain evidence="15">CBS 123094</strain>
    </source>
</reference>
<keyword evidence="7" id="KW-0119">Carbohydrate metabolism</keyword>
<dbReference type="SUPFAM" id="SSF51445">
    <property type="entry name" value="(Trans)glycosidases"/>
    <property type="match status" value="1"/>
</dbReference>
<evidence type="ECO:0000256" key="2">
    <source>
        <dbReference type="ARBA" id="ARBA00005641"/>
    </source>
</evidence>
<comment type="similarity">
    <text evidence="2 13">Belongs to the glycosyl hydrolase 5 (cellulase A) family.</text>
</comment>
<evidence type="ECO:0000313" key="15">
    <source>
        <dbReference type="EMBL" id="KAF1999818.1"/>
    </source>
</evidence>
<dbReference type="Gene3D" id="3.20.20.80">
    <property type="entry name" value="Glycosidases"/>
    <property type="match status" value="1"/>
</dbReference>
<dbReference type="InterPro" id="IPR018087">
    <property type="entry name" value="Glyco_hydro_5_CS"/>
</dbReference>
<evidence type="ECO:0000256" key="12">
    <source>
        <dbReference type="ARBA" id="ARBA00074271"/>
    </source>
</evidence>
<keyword evidence="16" id="KW-1185">Reference proteome</keyword>
<keyword evidence="10" id="KW-0624">Polysaccharide degradation</keyword>
<dbReference type="Proteomes" id="UP000799779">
    <property type="component" value="Unassembled WGS sequence"/>
</dbReference>
<dbReference type="GO" id="GO:0008810">
    <property type="term" value="F:cellulase activity"/>
    <property type="evidence" value="ECO:0007669"/>
    <property type="project" value="UniProtKB-EC"/>
</dbReference>
<keyword evidence="9 13" id="KW-0326">Glycosidase</keyword>
<keyword evidence="8" id="KW-0873">Pyrrolidone carboxylic acid</keyword>
<dbReference type="PANTHER" id="PTHR34142:SF5">
    <property type="entry name" value="CBM1 DOMAIN-CONTAINING PROTEIN"/>
    <property type="match status" value="1"/>
</dbReference>
<comment type="catalytic activity">
    <reaction evidence="1">
        <text>Endohydrolysis of (1-&gt;4)-beta-D-glucosidic linkages in cellulose, lichenin and cereal beta-D-glucans.</text>
        <dbReference type="EC" id="3.2.1.4"/>
    </reaction>
</comment>
<dbReference type="PROSITE" id="PS51164">
    <property type="entry name" value="CBM1_2"/>
    <property type="match status" value="1"/>
</dbReference>
<evidence type="ECO:0000256" key="7">
    <source>
        <dbReference type="ARBA" id="ARBA00023277"/>
    </source>
</evidence>
<comment type="function">
    <text evidence="11">Endoglucanase (EG) that cleaves the internal beta-1,4-glucosidic bonds in cellulose. The degradation of cellulose involves an interplay between different cellulolytic enzymes. Hydrolysis starts with EGs, which cut internal glycosidic linkages to reduce the polymerization degree of the substrate and creates new chain ends for exocellobiohydrolases (CBHs). The CBH release the disaccharide cellobiose from the non-reducing end of the cellulose polymer chain. Finally, beta-1,4-glucosidases hydrolyze the cellobiose and other short cello-oligosaccharides into glucose units.</text>
</comment>
<dbReference type="InterPro" id="IPR035971">
    <property type="entry name" value="CBD_sf"/>
</dbReference>